<organismHost>
    <name type="scientific">Glossina</name>
    <name type="common">tsetse flies</name>
    <dbReference type="NCBI Taxonomy" id="7393"/>
</organismHost>
<accession>A0A109QSD3</accession>
<protein>
    <submittedName>
        <fullName evidence="1">Uncharacterized protein</fullName>
    </submittedName>
</protein>
<evidence type="ECO:0000313" key="2">
    <source>
        <dbReference type="Proteomes" id="UP000282469"/>
    </source>
</evidence>
<dbReference type="Proteomes" id="UP000282469">
    <property type="component" value="Segment"/>
</dbReference>
<dbReference type="EMBL" id="KU050077">
    <property type="protein sequence ID" value="AMB48624.1"/>
    <property type="molecule type" value="Genomic_DNA"/>
</dbReference>
<name>A0A109QSD3_GHVS</name>
<organism evidence="1 2">
    <name type="scientific">Glossina hytrovirus (isolate Glossina pallidipes/Ethiopia/Seibersdorf/-)</name>
    <name type="common">GHV</name>
    <dbReference type="NCBI Taxonomy" id="379529"/>
    <lineage>
        <taxon>Viruses</taxon>
        <taxon>Viruses incertae sedis</taxon>
        <taxon>Naldaviricetes</taxon>
        <taxon>Lefavirales</taxon>
        <taxon>Hytrosaviridae</taxon>
        <taxon>Glossinavirus</taxon>
        <taxon>Glossinavirus glopallidipedis</taxon>
    </lineage>
</organism>
<proteinExistence type="predicted"/>
<gene>
    <name evidence="1" type="ORF">GpSGHVEth020</name>
</gene>
<evidence type="ECO:0000313" key="1">
    <source>
        <dbReference type="EMBL" id="AMB48624.1"/>
    </source>
</evidence>
<sequence length="176" mass="20975">MHGGEMIQITIDSGVLRKKYEDCAEEYLQQKRNHLTFKDNFVHFGYDNGNMVIYSVYTNFKNNEHFVLPSLQLLRTTHKSLPIVACVYFGAKPRNFNFFSYHRFLYNDKIIDRYNLSQEDFSGKGYVYLFGNNIHNYNRNIIKDYIINCIDRFNKREGLFIIEIEPFALKKIVELL</sequence>
<reference evidence="1 2" key="1">
    <citation type="journal article" date="2016" name="J. Gen. Virol.">
        <title>Comprehensive annotation of Glossina pallidipes salivary gland hypertrophy virus from Ethiopian tsetse flies: a proteogenomics approach.</title>
        <authorList>
            <person name="Abd-Alla A.M."/>
            <person name="Kariithi H.M."/>
            <person name="Cousserans F."/>
            <person name="Parker N.J."/>
            <person name="Ince I.A."/>
            <person name="Scully E.D."/>
            <person name="Boeren S."/>
            <person name="Geib S.M."/>
            <person name="Mekonnen S."/>
            <person name="Vlak J.M."/>
            <person name="Parker A.G."/>
            <person name="Vreysen M.J."/>
            <person name="Bergoin M."/>
        </authorList>
    </citation>
    <scope>NUCLEOTIDE SEQUENCE [LARGE SCALE GENOMIC DNA]</scope>
    <source>
        <strain evidence="1 2">Ethiopian</strain>
    </source>
</reference>